<reference evidence="3" key="1">
    <citation type="journal article" date="2019" name="Int. J. Syst. Evol. Microbiol.">
        <title>The Global Catalogue of Microorganisms (GCM) 10K type strain sequencing project: providing services to taxonomists for standard genome sequencing and annotation.</title>
        <authorList>
            <consortium name="The Broad Institute Genomics Platform"/>
            <consortium name="The Broad Institute Genome Sequencing Center for Infectious Disease"/>
            <person name="Wu L."/>
            <person name="Ma J."/>
        </authorList>
    </citation>
    <scope>NUCLEOTIDE SEQUENCE [LARGE SCALE GENOMIC DNA]</scope>
    <source>
        <strain evidence="3">KCTC 3950</strain>
    </source>
</reference>
<sequence>MSGTILLIVGIIAAGVVIAMNIYLHTRQGKFDKSVDKMVSRHKIIANPVLLTTVLPLIVIFIVAFLLIYVFGG</sequence>
<evidence type="ECO:0000313" key="3">
    <source>
        <dbReference type="Proteomes" id="UP001597541"/>
    </source>
</evidence>
<protein>
    <submittedName>
        <fullName evidence="2">Uncharacterized protein</fullName>
    </submittedName>
</protein>
<dbReference type="Proteomes" id="UP001597541">
    <property type="component" value="Unassembled WGS sequence"/>
</dbReference>
<organism evidence="2 3">
    <name type="scientific">Paenibacillus gansuensis</name>
    <dbReference type="NCBI Taxonomy" id="306542"/>
    <lineage>
        <taxon>Bacteria</taxon>
        <taxon>Bacillati</taxon>
        <taxon>Bacillota</taxon>
        <taxon>Bacilli</taxon>
        <taxon>Bacillales</taxon>
        <taxon>Paenibacillaceae</taxon>
        <taxon>Paenibacillus</taxon>
    </lineage>
</organism>
<accession>A0ABW5PJ16</accession>
<gene>
    <name evidence="2" type="ORF">ACFSUF_20395</name>
</gene>
<keyword evidence="3" id="KW-1185">Reference proteome</keyword>
<proteinExistence type="predicted"/>
<comment type="caution">
    <text evidence="2">The sequence shown here is derived from an EMBL/GenBank/DDBJ whole genome shotgun (WGS) entry which is preliminary data.</text>
</comment>
<feature type="transmembrane region" description="Helical" evidence="1">
    <location>
        <begin position="6"/>
        <end position="24"/>
    </location>
</feature>
<dbReference type="EMBL" id="JBHUME010000014">
    <property type="protein sequence ID" value="MFD2614778.1"/>
    <property type="molecule type" value="Genomic_DNA"/>
</dbReference>
<evidence type="ECO:0000256" key="1">
    <source>
        <dbReference type="SAM" id="Phobius"/>
    </source>
</evidence>
<feature type="transmembrane region" description="Helical" evidence="1">
    <location>
        <begin position="45"/>
        <end position="71"/>
    </location>
</feature>
<keyword evidence="1" id="KW-0472">Membrane</keyword>
<name>A0ABW5PJ16_9BACL</name>
<keyword evidence="1" id="KW-1133">Transmembrane helix</keyword>
<dbReference type="RefSeq" id="WP_377606024.1">
    <property type="nucleotide sequence ID" value="NZ_JBHUME010000014.1"/>
</dbReference>
<evidence type="ECO:0000313" key="2">
    <source>
        <dbReference type="EMBL" id="MFD2614778.1"/>
    </source>
</evidence>
<keyword evidence="1" id="KW-0812">Transmembrane</keyword>